<dbReference type="EMBL" id="JANBUO010000980">
    <property type="protein sequence ID" value="KAJ2800462.1"/>
    <property type="molecule type" value="Genomic_DNA"/>
</dbReference>
<protein>
    <submittedName>
        <fullName evidence="2">Uncharacterized protein</fullName>
    </submittedName>
</protein>
<evidence type="ECO:0000256" key="1">
    <source>
        <dbReference type="SAM" id="MobiDB-lite"/>
    </source>
</evidence>
<gene>
    <name evidence="2" type="ORF">H4R20_004049</name>
</gene>
<sequence length="241" mass="27689">LAHFGIMSKPKPDIKNPNTSKPKSKEPEDKMVNGEFEKFSLEYSAVLDEEMLQLEVSDVLSAFKSDVPVFYGDIAKDLRSSYSWIEWVMFWKRGLLARVAEPLAIMAVKERLRDAAKEAVKHQPFASFSALMIAIRTRFPLRIYQMQLLRRIMSGEAFVEVTRTDIIRRVNLYIDDLQDGNTNLAFLADAIQKMLPHEWEIIEIPADTITLEEIRAAVSRLERMLLVSKDKKPKPFGAMIN</sequence>
<dbReference type="Proteomes" id="UP001140094">
    <property type="component" value="Unassembled WGS sequence"/>
</dbReference>
<reference evidence="2" key="1">
    <citation type="submission" date="2022-07" db="EMBL/GenBank/DDBJ databases">
        <title>Phylogenomic reconstructions and comparative analyses of Kickxellomycotina fungi.</title>
        <authorList>
            <person name="Reynolds N.K."/>
            <person name="Stajich J.E."/>
            <person name="Barry K."/>
            <person name="Grigoriev I.V."/>
            <person name="Crous P."/>
            <person name="Smith M.E."/>
        </authorList>
    </citation>
    <scope>NUCLEOTIDE SEQUENCE</scope>
    <source>
        <strain evidence="2">NRRL 1565</strain>
    </source>
</reference>
<feature type="region of interest" description="Disordered" evidence="1">
    <location>
        <begin position="1"/>
        <end position="29"/>
    </location>
</feature>
<comment type="caution">
    <text evidence="2">The sequence shown here is derived from an EMBL/GenBank/DDBJ whole genome shotgun (WGS) entry which is preliminary data.</text>
</comment>
<evidence type="ECO:0000313" key="2">
    <source>
        <dbReference type="EMBL" id="KAJ2800462.1"/>
    </source>
</evidence>
<accession>A0A9W8HV63</accession>
<dbReference type="OrthoDB" id="5534973at2759"/>
<proteinExistence type="predicted"/>
<keyword evidence="3" id="KW-1185">Reference proteome</keyword>
<evidence type="ECO:0000313" key="3">
    <source>
        <dbReference type="Proteomes" id="UP001140094"/>
    </source>
</evidence>
<feature type="non-terminal residue" evidence="2">
    <location>
        <position position="1"/>
    </location>
</feature>
<organism evidence="2 3">
    <name type="scientific">Coemansia guatemalensis</name>
    <dbReference type="NCBI Taxonomy" id="2761395"/>
    <lineage>
        <taxon>Eukaryota</taxon>
        <taxon>Fungi</taxon>
        <taxon>Fungi incertae sedis</taxon>
        <taxon>Zoopagomycota</taxon>
        <taxon>Kickxellomycotina</taxon>
        <taxon>Kickxellomycetes</taxon>
        <taxon>Kickxellales</taxon>
        <taxon>Kickxellaceae</taxon>
        <taxon>Coemansia</taxon>
    </lineage>
</organism>
<name>A0A9W8HV63_9FUNG</name>
<dbReference type="AlphaFoldDB" id="A0A9W8HV63"/>